<feature type="compositionally biased region" description="Basic and acidic residues" evidence="1">
    <location>
        <begin position="123"/>
        <end position="133"/>
    </location>
</feature>
<evidence type="ECO:0000256" key="1">
    <source>
        <dbReference type="SAM" id="MobiDB-lite"/>
    </source>
</evidence>
<gene>
    <name evidence="3" type="primary">C19orf44</name>
</gene>
<dbReference type="Pfam" id="PF15391">
    <property type="entry name" value="DUF4614"/>
    <property type="match status" value="1"/>
</dbReference>
<dbReference type="Proteomes" id="UP000694387">
    <property type="component" value="Chromosome 1"/>
</dbReference>
<dbReference type="InterPro" id="IPR040120">
    <property type="entry name" value="C19orf44-like"/>
</dbReference>
<name>A0A9L0JDJ0_EQUAS</name>
<keyword evidence="4" id="KW-1185">Reference proteome</keyword>
<dbReference type="GeneTree" id="ENSGT00390000002505"/>
<feature type="compositionally biased region" description="Basic and acidic residues" evidence="1">
    <location>
        <begin position="379"/>
        <end position="395"/>
    </location>
</feature>
<feature type="compositionally biased region" description="Low complexity" evidence="1">
    <location>
        <begin position="149"/>
        <end position="167"/>
    </location>
</feature>
<feature type="compositionally biased region" description="Basic and acidic residues" evidence="1">
    <location>
        <begin position="199"/>
        <end position="209"/>
    </location>
</feature>
<sequence length="685" mass="72854">MASTKKISHPVCDVFGDFSDISLEDSKMEEIRNLKISRGLTKIAPGPSRFLKRNQTMGEKHLFSKENAVLGREPGPSSGRPLAAASKLRAHAALTKLAQLETRILNRKVQMDVSAVDSDPETSEGRPPGRADEAPLSAAERSSQNTDSTPRTQARGAPTARGAAPNGQASRFLKKRGPPGENTPPGAQFGQERSFQTSKVKEPVRKLDSPDSDEEEMRELLGSLMESSREKETHTNQGFTSTKVSEKERIKLFPDQIPTQLRVLSLPSEELSSPKPWQTSPLPTSQSADGTLCSMRSGAHSPQTHSSGDTHLRTASLSVTSTFLKKAPTVMGQGGHMSLPGSSEAEPWWEPLSEASDASLDDFRINVLSLDDLAPAVSERSDLKQKKEGQREKAPSESPQARAPPTGSEVSERLSEPAASSALPKGTASLRPPAQQPAAGPASAAYSEDFEGSPSPTTSEPPAHSGEAPDRTLDTLSEFSASLNTDLPPPAPESRRKRPRGGPGVTMRETAVQTLGPAGTDPWTEAAGMAAIRPALGGAYVDPAPIASHVVSADAIEALTAYSPAVFALHDLLKQQLSLTQQFVEASRHLHGSLLQSLDGDSFHYHTLEETKEVTADPGGGRGSGPGLGQGSRDMAARSPSSSQKEPCFLLVQRRGGTAEGTESQPGQAEAGSACVTSDQWWPPW</sequence>
<reference evidence="3" key="3">
    <citation type="submission" date="2025-09" db="UniProtKB">
        <authorList>
            <consortium name="Ensembl"/>
        </authorList>
    </citation>
    <scope>IDENTIFICATION</scope>
</reference>
<proteinExistence type="predicted"/>
<dbReference type="AlphaFoldDB" id="A0A9L0JDJ0"/>
<feature type="compositionally biased region" description="Polar residues" evidence="1">
    <location>
        <begin position="300"/>
        <end position="314"/>
    </location>
</feature>
<feature type="compositionally biased region" description="Polar residues" evidence="1">
    <location>
        <begin position="474"/>
        <end position="485"/>
    </location>
</feature>
<dbReference type="PANTHER" id="PTHR22409:SF2">
    <property type="entry name" value="CHROMOSOME 19 OPEN READING FRAME 44"/>
    <property type="match status" value="1"/>
</dbReference>
<organism evidence="3 4">
    <name type="scientific">Equus asinus</name>
    <name type="common">Donkey</name>
    <name type="synonym">Equus africanus asinus</name>
    <dbReference type="NCBI Taxonomy" id="9793"/>
    <lineage>
        <taxon>Eukaryota</taxon>
        <taxon>Metazoa</taxon>
        <taxon>Chordata</taxon>
        <taxon>Craniata</taxon>
        <taxon>Vertebrata</taxon>
        <taxon>Euteleostomi</taxon>
        <taxon>Mammalia</taxon>
        <taxon>Eutheria</taxon>
        <taxon>Laurasiatheria</taxon>
        <taxon>Perissodactyla</taxon>
        <taxon>Equidae</taxon>
        <taxon>Equus</taxon>
    </lineage>
</organism>
<feature type="compositionally biased region" description="Low complexity" evidence="1">
    <location>
        <begin position="264"/>
        <end position="274"/>
    </location>
</feature>
<dbReference type="PANTHER" id="PTHR22409">
    <property type="entry name" value="CHROMOSOME 19 OPEN READING FRAME 44"/>
    <property type="match status" value="1"/>
</dbReference>
<feature type="compositionally biased region" description="Polar residues" evidence="1">
    <location>
        <begin position="675"/>
        <end position="685"/>
    </location>
</feature>
<accession>A0A9L0JDJ0</accession>
<dbReference type="InterPro" id="IPR027884">
    <property type="entry name" value="DUF4614"/>
</dbReference>
<reference evidence="3 4" key="1">
    <citation type="journal article" date="2020" name="Nat. Commun.">
        <title>Donkey genomes provide new insights into domestication and selection for coat color.</title>
        <authorList>
            <person name="Wang"/>
            <person name="C."/>
            <person name="Li"/>
            <person name="H."/>
            <person name="Guo"/>
            <person name="Y."/>
            <person name="Huang"/>
            <person name="J."/>
            <person name="Sun"/>
            <person name="Y."/>
            <person name="Min"/>
            <person name="J."/>
            <person name="Wang"/>
            <person name="J."/>
            <person name="Fang"/>
            <person name="X."/>
            <person name="Zhao"/>
            <person name="Z."/>
            <person name="Wang"/>
            <person name="S."/>
            <person name="Zhang"/>
            <person name="Y."/>
            <person name="Liu"/>
            <person name="Q."/>
            <person name="Jiang"/>
            <person name="Q."/>
            <person name="Wang"/>
            <person name="X."/>
            <person name="Guo"/>
            <person name="Y."/>
            <person name="Yang"/>
            <person name="C."/>
            <person name="Wang"/>
            <person name="Y."/>
            <person name="Tian"/>
            <person name="F."/>
            <person name="Zhuang"/>
            <person name="G."/>
            <person name="Fan"/>
            <person name="Y."/>
            <person name="Gao"/>
            <person name="Q."/>
            <person name="Li"/>
            <person name="Y."/>
            <person name="Ju"/>
            <person name="Z."/>
            <person name="Li"/>
            <person name="J."/>
            <person name="Li"/>
            <person name="R."/>
            <person name="Hou"/>
            <person name="M."/>
            <person name="Yang"/>
            <person name="G."/>
            <person name="Liu"/>
            <person name="G."/>
            <person name="Liu"/>
            <person name="W."/>
            <person name="Guo"/>
            <person name="J."/>
            <person name="Pan"/>
            <person name="S."/>
            <person name="Fan"/>
            <person name="G."/>
            <person name="Zhang"/>
            <person name="W."/>
            <person name="Zhang"/>
            <person name="R."/>
            <person name="Yu"/>
            <person name="J."/>
            <person name="Zhang"/>
            <person name="X."/>
            <person name="Yin"/>
            <person name="Q."/>
            <person name="Ji"/>
            <person name="C."/>
            <person name="Jin"/>
            <person name="Y."/>
            <person name="Yue"/>
            <person name="G."/>
            <person name="Liu"/>
            <person name="M."/>
            <person name="Xu"/>
            <person name="J."/>
            <person name="Liu"/>
            <person name="S."/>
            <person name="Jordana"/>
            <person name="J."/>
            <person name="Noce"/>
            <person name="A."/>
            <person name="Amills"/>
            <person name="M."/>
            <person name="Wu"/>
            <person name="D.D."/>
            <person name="Li"/>
            <person name="S."/>
            <person name="Zhou"/>
            <person name="X. and Zhong"/>
            <person name="J."/>
        </authorList>
    </citation>
    <scope>NUCLEOTIDE SEQUENCE [LARGE SCALE GENOMIC DNA]</scope>
</reference>
<feature type="region of interest" description="Disordered" evidence="1">
    <location>
        <begin position="104"/>
        <end position="314"/>
    </location>
</feature>
<protein>
    <submittedName>
        <fullName evidence="3">Chromosome 19 open reading frame 44</fullName>
    </submittedName>
</protein>
<feature type="region of interest" description="Disordered" evidence="1">
    <location>
        <begin position="331"/>
        <end position="353"/>
    </location>
</feature>
<feature type="region of interest" description="Disordered" evidence="1">
    <location>
        <begin position="375"/>
        <end position="508"/>
    </location>
</feature>
<feature type="region of interest" description="Disordered" evidence="1">
    <location>
        <begin position="611"/>
        <end position="685"/>
    </location>
</feature>
<feature type="compositionally biased region" description="Low complexity" evidence="1">
    <location>
        <begin position="453"/>
        <end position="462"/>
    </location>
</feature>
<feature type="compositionally biased region" description="Polar residues" evidence="1">
    <location>
        <begin position="275"/>
        <end position="289"/>
    </location>
</feature>
<evidence type="ECO:0000259" key="2">
    <source>
        <dbReference type="Pfam" id="PF15391"/>
    </source>
</evidence>
<reference evidence="3" key="2">
    <citation type="submission" date="2025-08" db="UniProtKB">
        <authorList>
            <consortium name="Ensembl"/>
        </authorList>
    </citation>
    <scope>IDENTIFICATION</scope>
</reference>
<dbReference type="Ensembl" id="ENSEAST00005059366.1">
    <property type="protein sequence ID" value="ENSEASP00005051376.1"/>
    <property type="gene ID" value="ENSEASG00005000419.2"/>
</dbReference>
<feature type="compositionally biased region" description="Gly residues" evidence="1">
    <location>
        <begin position="618"/>
        <end position="630"/>
    </location>
</feature>
<evidence type="ECO:0000313" key="4">
    <source>
        <dbReference type="Proteomes" id="UP000694387"/>
    </source>
</evidence>
<feature type="domain" description="DUF4614" evidence="2">
    <location>
        <begin position="445"/>
        <end position="614"/>
    </location>
</feature>
<feature type="compositionally biased region" description="Low complexity" evidence="1">
    <location>
        <begin position="432"/>
        <end position="445"/>
    </location>
</feature>
<evidence type="ECO:0000313" key="3">
    <source>
        <dbReference type="Ensembl" id="ENSEASP00005051376.1"/>
    </source>
</evidence>